<gene>
    <name evidence="9" type="primary">A07p000080.1_BraROA</name>
    <name evidence="9" type="ORF">IGI04_025517</name>
</gene>
<dbReference type="EMBL" id="JADBGQ010000009">
    <property type="protein sequence ID" value="KAG5377675.1"/>
    <property type="molecule type" value="Genomic_DNA"/>
</dbReference>
<name>A0ABQ7KW36_BRACM</name>
<feature type="compositionally biased region" description="Polar residues" evidence="8">
    <location>
        <begin position="55"/>
        <end position="66"/>
    </location>
</feature>
<evidence type="ECO:0000256" key="5">
    <source>
        <dbReference type="ARBA" id="ARBA00023136"/>
    </source>
</evidence>
<dbReference type="PANTHER" id="PTHR10639:SF33">
    <property type="entry name" value="CLATHRIN LIGHT CHAIN 1"/>
    <property type="match status" value="1"/>
</dbReference>
<comment type="similarity">
    <text evidence="4">Belongs to the clathrin light chain family.</text>
</comment>
<accession>A0ABQ7KW36</accession>
<dbReference type="Proteomes" id="UP000823674">
    <property type="component" value="Chromosome A07"/>
</dbReference>
<dbReference type="InterPro" id="IPR000996">
    <property type="entry name" value="Clathrin_L-chain"/>
</dbReference>
<comment type="caution">
    <text evidence="9">The sequence shown here is derived from an EMBL/GenBank/DDBJ whole genome shotgun (WGS) entry which is preliminary data.</text>
</comment>
<comment type="subcellular location">
    <subcellularLocation>
        <location evidence="2">Cytoplasmic vesicle membrane</location>
        <topology evidence="2">Peripheral membrane protein</topology>
        <orientation evidence="2">Cytoplasmic side</orientation>
    </subcellularLocation>
    <subcellularLocation>
        <location evidence="3">Membrane</location>
        <location evidence="3">Coated pit</location>
        <topology evidence="3">Peripheral membrane protein</topology>
        <orientation evidence="3">Cytoplasmic side</orientation>
    </subcellularLocation>
</comment>
<proteinExistence type="inferred from homology"/>
<feature type="region of interest" description="Disordered" evidence="8">
    <location>
        <begin position="101"/>
        <end position="233"/>
    </location>
</feature>
<comment type="function">
    <text evidence="1">Clathrin is the major protein of the polyhedral coat of coated pits and vesicles.</text>
</comment>
<dbReference type="PANTHER" id="PTHR10639">
    <property type="entry name" value="CLATHRIN LIGHT CHAIN"/>
    <property type="match status" value="1"/>
</dbReference>
<sequence>MASFDEGDFPAQTTHSPSQPDNFFMSDHNISEAHPPPSTQHSLNRDGDGDDDFGSENNPASPNHANGNDDALFASDGPFLGLEWRWRRKRKRRRCAIKKAFYEKREKTIETKKADNREREKSELISREVPNIDKKRGKNDPDKKPSVIVIQGPKPGKPTDLGRMRQIFLKRKTNPPPHMMPPPPPAKDAKDGKPAAETKGAEEKHASPETVKPAVVAVDSGGGEKPETAAARA</sequence>
<keyword evidence="5" id="KW-0472">Membrane</keyword>
<feature type="compositionally biased region" description="Basic and acidic residues" evidence="8">
    <location>
        <begin position="187"/>
        <end position="207"/>
    </location>
</feature>
<evidence type="ECO:0000256" key="8">
    <source>
        <dbReference type="SAM" id="MobiDB-lite"/>
    </source>
</evidence>
<evidence type="ECO:0000256" key="3">
    <source>
        <dbReference type="ARBA" id="ARBA00004277"/>
    </source>
</evidence>
<evidence type="ECO:0000256" key="4">
    <source>
        <dbReference type="ARBA" id="ARBA00005263"/>
    </source>
</evidence>
<feature type="compositionally biased region" description="Polar residues" evidence="8">
    <location>
        <begin position="11"/>
        <end position="21"/>
    </location>
</feature>
<feature type="non-terminal residue" evidence="9">
    <location>
        <position position="233"/>
    </location>
</feature>
<evidence type="ECO:0000313" key="10">
    <source>
        <dbReference type="Proteomes" id="UP000823674"/>
    </source>
</evidence>
<organism evidence="9 10">
    <name type="scientific">Brassica rapa subsp. trilocularis</name>
    <dbReference type="NCBI Taxonomy" id="1813537"/>
    <lineage>
        <taxon>Eukaryota</taxon>
        <taxon>Viridiplantae</taxon>
        <taxon>Streptophyta</taxon>
        <taxon>Embryophyta</taxon>
        <taxon>Tracheophyta</taxon>
        <taxon>Spermatophyta</taxon>
        <taxon>Magnoliopsida</taxon>
        <taxon>eudicotyledons</taxon>
        <taxon>Gunneridae</taxon>
        <taxon>Pentapetalae</taxon>
        <taxon>rosids</taxon>
        <taxon>malvids</taxon>
        <taxon>Brassicales</taxon>
        <taxon>Brassicaceae</taxon>
        <taxon>Brassiceae</taxon>
        <taxon>Brassica</taxon>
    </lineage>
</organism>
<evidence type="ECO:0000256" key="6">
    <source>
        <dbReference type="ARBA" id="ARBA00023176"/>
    </source>
</evidence>
<evidence type="ECO:0000256" key="7">
    <source>
        <dbReference type="ARBA" id="ARBA00023329"/>
    </source>
</evidence>
<feature type="compositionally biased region" description="Pro residues" evidence="8">
    <location>
        <begin position="174"/>
        <end position="186"/>
    </location>
</feature>
<evidence type="ECO:0000256" key="2">
    <source>
        <dbReference type="ARBA" id="ARBA00004180"/>
    </source>
</evidence>
<evidence type="ECO:0000256" key="1">
    <source>
        <dbReference type="ARBA" id="ARBA00003913"/>
    </source>
</evidence>
<reference evidence="9 10" key="1">
    <citation type="submission" date="2021-03" db="EMBL/GenBank/DDBJ databases">
        <authorList>
            <person name="King G.J."/>
            <person name="Bancroft I."/>
            <person name="Baten A."/>
            <person name="Bloomfield J."/>
            <person name="Borpatragohain P."/>
            <person name="He Z."/>
            <person name="Irish N."/>
            <person name="Irwin J."/>
            <person name="Liu K."/>
            <person name="Mauleon R.P."/>
            <person name="Moore J."/>
            <person name="Morris R."/>
            <person name="Ostergaard L."/>
            <person name="Wang B."/>
            <person name="Wells R."/>
        </authorList>
    </citation>
    <scope>NUCLEOTIDE SEQUENCE [LARGE SCALE GENOMIC DNA]</scope>
    <source>
        <strain evidence="9">R-o-18</strain>
        <tissue evidence="9">Leaf</tissue>
    </source>
</reference>
<feature type="compositionally biased region" description="Basic and acidic residues" evidence="8">
    <location>
        <begin position="101"/>
        <end position="145"/>
    </location>
</feature>
<evidence type="ECO:0000313" key="9">
    <source>
        <dbReference type="EMBL" id="KAG5377675.1"/>
    </source>
</evidence>
<keyword evidence="6" id="KW-0168">Coated pit</keyword>
<keyword evidence="7" id="KW-0968">Cytoplasmic vesicle</keyword>
<feature type="region of interest" description="Disordered" evidence="8">
    <location>
        <begin position="1"/>
        <end position="74"/>
    </location>
</feature>
<keyword evidence="10" id="KW-1185">Reference proteome</keyword>
<protein>
    <submittedName>
        <fullName evidence="9">Uncharacterized protein</fullName>
    </submittedName>
</protein>